<gene>
    <name evidence="2" type="ORF">GEM_0127</name>
</gene>
<name>A0A9W3JWE5_BURCE</name>
<dbReference type="Proteomes" id="UP000032866">
    <property type="component" value="Chromosome 1"/>
</dbReference>
<reference evidence="2 3" key="1">
    <citation type="journal article" date="2012" name="J. Bacteriol.">
        <title>Complete Genome Sequence of Burkholderia sp. Strain GG4, a Betaproteobacterium That Reduces 3-Oxo-N-Acylhomoserine Lactones and Produces Different N-Acylhomoserine Lactones.</title>
        <authorList>
            <person name="Hong K.W."/>
            <person name="Koh C.L."/>
            <person name="Sam C.K."/>
            <person name="Yin W.F."/>
            <person name="Chan K.G."/>
        </authorList>
    </citation>
    <scope>NUCLEOTIDE SEQUENCE [LARGE SCALE GENOMIC DNA]</scope>
    <source>
        <strain evidence="2 3">GG4</strain>
    </source>
</reference>
<feature type="region of interest" description="Disordered" evidence="1">
    <location>
        <begin position="1"/>
        <end position="41"/>
    </location>
</feature>
<evidence type="ECO:0000313" key="2">
    <source>
        <dbReference type="EMBL" id="AFQ46588.1"/>
    </source>
</evidence>
<accession>A0A9W3JWE5</accession>
<proteinExistence type="predicted"/>
<dbReference type="AlphaFoldDB" id="A0A9W3JWE5"/>
<protein>
    <submittedName>
        <fullName evidence="2">Uncharacterized protein</fullName>
    </submittedName>
</protein>
<dbReference type="KEGG" id="bct:GEM_0127"/>
<sequence length="102" mass="10959">MQVPCRTGRFGDKPVIPRCPGRARHAGAPEGGVSRTVRVRQARRRRLAARTGYVPGRSRTTRVPQFPYACTIANSTIGLPAAQGVASAPGRSARTVARPLIR</sequence>
<organism evidence="2 3">
    <name type="scientific">Burkholderia cepacia GG4</name>
    <dbReference type="NCBI Taxonomy" id="1009846"/>
    <lineage>
        <taxon>Bacteria</taxon>
        <taxon>Pseudomonadati</taxon>
        <taxon>Pseudomonadota</taxon>
        <taxon>Betaproteobacteria</taxon>
        <taxon>Burkholderiales</taxon>
        <taxon>Burkholderiaceae</taxon>
        <taxon>Burkholderia</taxon>
        <taxon>Burkholderia cepacia complex</taxon>
    </lineage>
</organism>
<dbReference type="EMBL" id="CP003774">
    <property type="protein sequence ID" value="AFQ46588.1"/>
    <property type="molecule type" value="Genomic_DNA"/>
</dbReference>
<evidence type="ECO:0000256" key="1">
    <source>
        <dbReference type="SAM" id="MobiDB-lite"/>
    </source>
</evidence>
<evidence type="ECO:0000313" key="3">
    <source>
        <dbReference type="Proteomes" id="UP000032866"/>
    </source>
</evidence>